<gene>
    <name evidence="7" type="ORF">CM240_0162</name>
</gene>
<dbReference type="KEGG" id="clt:CM240_0162"/>
<feature type="coiled-coil region" evidence="5">
    <location>
        <begin position="167"/>
        <end position="218"/>
    </location>
</feature>
<dbReference type="Pfam" id="PF00877">
    <property type="entry name" value="NLPC_P60"/>
    <property type="match status" value="1"/>
</dbReference>
<evidence type="ECO:0000256" key="4">
    <source>
        <dbReference type="ARBA" id="ARBA00022807"/>
    </source>
</evidence>
<dbReference type="AlphaFoldDB" id="W6RRX4"/>
<dbReference type="HOGENOM" id="CLU_034085_0_0_9"/>
<evidence type="ECO:0000256" key="3">
    <source>
        <dbReference type="ARBA" id="ARBA00022801"/>
    </source>
</evidence>
<keyword evidence="3" id="KW-0378">Hydrolase</keyword>
<dbReference type="InterPro" id="IPR051202">
    <property type="entry name" value="Peptidase_C40"/>
</dbReference>
<dbReference type="InterPro" id="IPR038765">
    <property type="entry name" value="Papain-like_cys_pep_sf"/>
</dbReference>
<keyword evidence="4" id="KW-0788">Thiol protease</keyword>
<dbReference type="GO" id="GO:0006508">
    <property type="term" value="P:proteolysis"/>
    <property type="evidence" value="ECO:0007669"/>
    <property type="project" value="UniProtKB-KW"/>
</dbReference>
<dbReference type="PATRIC" id="fig|1216932.3.peg.143"/>
<dbReference type="RefSeq" id="WP_051483612.1">
    <property type="nucleotide sequence ID" value="NZ_HG917868.1"/>
</dbReference>
<keyword evidence="5" id="KW-0175">Coiled coil</keyword>
<dbReference type="GO" id="GO:0008234">
    <property type="term" value="F:cysteine-type peptidase activity"/>
    <property type="evidence" value="ECO:0007669"/>
    <property type="project" value="UniProtKB-KW"/>
</dbReference>
<evidence type="ECO:0000256" key="1">
    <source>
        <dbReference type="ARBA" id="ARBA00007074"/>
    </source>
</evidence>
<feature type="coiled-coil region" evidence="5">
    <location>
        <begin position="30"/>
        <end position="96"/>
    </location>
</feature>
<evidence type="ECO:0000256" key="2">
    <source>
        <dbReference type="ARBA" id="ARBA00022670"/>
    </source>
</evidence>
<dbReference type="PROSITE" id="PS51935">
    <property type="entry name" value="NLPC_P60"/>
    <property type="match status" value="1"/>
</dbReference>
<evidence type="ECO:0000259" key="6">
    <source>
        <dbReference type="PROSITE" id="PS51935"/>
    </source>
</evidence>
<dbReference type="Proteomes" id="UP000019426">
    <property type="component" value="Chromosome M2/40_rep1"/>
</dbReference>
<evidence type="ECO:0000313" key="8">
    <source>
        <dbReference type="Proteomes" id="UP000019426"/>
    </source>
</evidence>
<sequence>MGKREICLVIMATMITFANGKIIVKAEPSIEEKREAYETAVEEVEKYSDEIKKIDNKISVLMEEQKEIEIKIDDKKKDIEDKKRNIQEESIELEYNEETFRKMIRSTYKYGKDEVISMVVEAKTIGDFIERTEVIKGLSKYQENLVNNIKNKKALLISEKDTIEHDVENLNCLKDTLQDSIEEIEDIKEAEEGYLLKAKEVKEKYQAELALMEEETKNDLTLMKENLKYDNEITNKTVLDILNEADSHIGKLYVWGATGPDTFDCSGFVQYVYGKVGIELTRTTYTQVAGRGTYIPKGEEQPGDLVFFGSMTEPHHVGIYVGKGMYIHAPQTGDVVKYSKLAYSKDYCQARRIIEN</sequence>
<dbReference type="PANTHER" id="PTHR47053:SF1">
    <property type="entry name" value="MUREIN DD-ENDOPEPTIDASE MEPH-RELATED"/>
    <property type="match status" value="1"/>
</dbReference>
<accession>W6RRX4</accession>
<dbReference type="STRING" id="1216932.CM240_0162"/>
<keyword evidence="2" id="KW-0645">Protease</keyword>
<dbReference type="Gene3D" id="3.90.1720.10">
    <property type="entry name" value="endopeptidase domain like (from Nostoc punctiforme)"/>
    <property type="match status" value="1"/>
</dbReference>
<name>W6RRX4_9CLOT</name>
<dbReference type="SUPFAM" id="SSF54001">
    <property type="entry name" value="Cysteine proteinases"/>
    <property type="match status" value="1"/>
</dbReference>
<feature type="domain" description="NlpC/P60" evidence="6">
    <location>
        <begin position="235"/>
        <end position="356"/>
    </location>
</feature>
<comment type="similarity">
    <text evidence="1">Belongs to the peptidase C40 family.</text>
</comment>
<reference evidence="7 8" key="1">
    <citation type="submission" date="2013-11" db="EMBL/GenBank/DDBJ databases">
        <title>Complete genome sequence of Clostridum sp. M2/40.</title>
        <authorList>
            <person name="Wibberg D."/>
            <person name="Puehler A."/>
            <person name="Schlueter A."/>
        </authorList>
    </citation>
    <scope>NUCLEOTIDE SEQUENCE [LARGE SCALE GENOMIC DNA]</scope>
    <source>
        <strain evidence="8">M2/40</strain>
    </source>
</reference>
<protein>
    <recommendedName>
        <fullName evidence="6">NlpC/P60 domain-containing protein</fullName>
    </recommendedName>
</protein>
<organism evidence="7 8">
    <name type="scientific">Clostridium bornimense</name>
    <dbReference type="NCBI Taxonomy" id="1216932"/>
    <lineage>
        <taxon>Bacteria</taxon>
        <taxon>Bacillati</taxon>
        <taxon>Bacillota</taxon>
        <taxon>Clostridia</taxon>
        <taxon>Eubacteriales</taxon>
        <taxon>Clostridiaceae</taxon>
        <taxon>Clostridium</taxon>
    </lineage>
</organism>
<dbReference type="InterPro" id="IPR000064">
    <property type="entry name" value="NLP_P60_dom"/>
</dbReference>
<proteinExistence type="inferred from homology"/>
<keyword evidence="8" id="KW-1185">Reference proteome</keyword>
<dbReference type="eggNOG" id="COG0791">
    <property type="taxonomic scope" value="Bacteria"/>
</dbReference>
<dbReference type="OrthoDB" id="9808890at2"/>
<dbReference type="EMBL" id="HG917868">
    <property type="protein sequence ID" value="CDM67336.1"/>
    <property type="molecule type" value="Genomic_DNA"/>
</dbReference>
<evidence type="ECO:0000313" key="7">
    <source>
        <dbReference type="EMBL" id="CDM67336.1"/>
    </source>
</evidence>
<dbReference type="PANTHER" id="PTHR47053">
    <property type="entry name" value="MUREIN DD-ENDOPEPTIDASE MEPH-RELATED"/>
    <property type="match status" value="1"/>
</dbReference>
<evidence type="ECO:0000256" key="5">
    <source>
        <dbReference type="SAM" id="Coils"/>
    </source>
</evidence>
<dbReference type="Gene3D" id="6.10.250.3150">
    <property type="match status" value="1"/>
</dbReference>